<comment type="caution">
    <text evidence="1">The sequence shown here is derived from an EMBL/GenBank/DDBJ whole genome shotgun (WGS) entry which is preliminary data.</text>
</comment>
<name>A0A8S9YGL5_9TREM</name>
<evidence type="ECO:0000313" key="1">
    <source>
        <dbReference type="EMBL" id="KAF7246029.1"/>
    </source>
</evidence>
<sequence length="94" mass="10786">MPNVSVVGVLIQAMARKCANDELKQERNLILMLLFKTGYVRCLCDLAPLECFFANPVGSDVSTGTIDFMHFFILSPARIWLKHLRYVYKFRSVN</sequence>
<reference evidence="1" key="1">
    <citation type="submission" date="2019-07" db="EMBL/GenBank/DDBJ databases">
        <title>Annotation for the trematode Paragonimus miyazaki's.</title>
        <authorList>
            <person name="Choi Y.-J."/>
        </authorList>
    </citation>
    <scope>NUCLEOTIDE SEQUENCE</scope>
    <source>
        <strain evidence="1">Japan</strain>
    </source>
</reference>
<organism evidence="1 2">
    <name type="scientific">Paragonimus skrjabini miyazakii</name>
    <dbReference type="NCBI Taxonomy" id="59628"/>
    <lineage>
        <taxon>Eukaryota</taxon>
        <taxon>Metazoa</taxon>
        <taxon>Spiralia</taxon>
        <taxon>Lophotrochozoa</taxon>
        <taxon>Platyhelminthes</taxon>
        <taxon>Trematoda</taxon>
        <taxon>Digenea</taxon>
        <taxon>Plagiorchiida</taxon>
        <taxon>Troglotremata</taxon>
        <taxon>Troglotrematidae</taxon>
        <taxon>Paragonimus</taxon>
    </lineage>
</organism>
<dbReference type="AlphaFoldDB" id="A0A8S9YGL5"/>
<keyword evidence="2" id="KW-1185">Reference proteome</keyword>
<proteinExistence type="predicted"/>
<protein>
    <submittedName>
        <fullName evidence="1">Uncharacterized protein</fullName>
    </submittedName>
</protein>
<dbReference type="EMBL" id="JTDE01006056">
    <property type="protein sequence ID" value="KAF7246029.1"/>
    <property type="molecule type" value="Genomic_DNA"/>
</dbReference>
<gene>
    <name evidence="1" type="ORF">EG68_09701</name>
</gene>
<accession>A0A8S9YGL5</accession>
<evidence type="ECO:0000313" key="2">
    <source>
        <dbReference type="Proteomes" id="UP000822476"/>
    </source>
</evidence>
<dbReference type="Proteomes" id="UP000822476">
    <property type="component" value="Unassembled WGS sequence"/>
</dbReference>